<evidence type="ECO:0000259" key="11">
    <source>
        <dbReference type="PROSITE" id="PS50126"/>
    </source>
</evidence>
<accession>A0A2H0TVN9</accession>
<evidence type="ECO:0000256" key="10">
    <source>
        <dbReference type="SAM" id="MobiDB-lite"/>
    </source>
</evidence>
<dbReference type="FunFam" id="3.30.230.70:FF:000001">
    <property type="entry name" value="Polyribonucleotide nucleotidyltransferase"/>
    <property type="match status" value="1"/>
</dbReference>
<dbReference type="SUPFAM" id="SSF50249">
    <property type="entry name" value="Nucleic acid-binding proteins"/>
    <property type="match status" value="1"/>
</dbReference>
<evidence type="ECO:0000313" key="13">
    <source>
        <dbReference type="Proteomes" id="UP000231530"/>
    </source>
</evidence>
<evidence type="ECO:0000256" key="7">
    <source>
        <dbReference type="ARBA" id="ARBA00022842"/>
    </source>
</evidence>
<reference evidence="13" key="1">
    <citation type="submission" date="2017-09" db="EMBL/GenBank/DDBJ databases">
        <title>Depth-based differentiation of microbial function through sediment-hosted aquifers and enrichment of novel symbionts in the deep terrestrial subsurface.</title>
        <authorList>
            <person name="Probst A.J."/>
            <person name="Ladd B."/>
            <person name="Jarett J.K."/>
            <person name="Geller-Mcgrath D.E."/>
            <person name="Sieber C.M.K."/>
            <person name="Emerson J.B."/>
            <person name="Anantharaman K."/>
            <person name="Thomas B.C."/>
            <person name="Malmstrom R."/>
            <person name="Stieglmeier M."/>
            <person name="Klingl A."/>
            <person name="Woyke T."/>
            <person name="Ryan C.M."/>
            <person name="Banfield J.F."/>
        </authorList>
    </citation>
    <scope>NUCLEOTIDE SEQUENCE [LARGE SCALE GENOMIC DNA]</scope>
</reference>
<keyword evidence="6 9" id="KW-0479">Metal-binding</keyword>
<comment type="caution">
    <text evidence="12">The sequence shown here is derived from an EMBL/GenBank/DDBJ whole genome shotgun (WGS) entry which is preliminary data.</text>
</comment>
<comment type="function">
    <text evidence="9">Involved in mRNA degradation. Catalyzes the phosphorolysis of single-stranded polyribonucleotides processively in the 3'- to 5'-direction.</text>
</comment>
<evidence type="ECO:0000256" key="9">
    <source>
        <dbReference type="HAMAP-Rule" id="MF_01595"/>
    </source>
</evidence>
<dbReference type="GO" id="GO:0000287">
    <property type="term" value="F:magnesium ion binding"/>
    <property type="evidence" value="ECO:0007669"/>
    <property type="project" value="UniProtKB-UniRule"/>
</dbReference>
<sequence length="738" mass="79921">MLDVKQWSTEWGGRTLTIEVGKLALQANASCTVRYGDTMILATAIMSSRKSDMDFFPLSVEFQEKLSAAGKIKGSRFMKREGRPSDWVVLTGRVIDRSIRPLFDDTMRNEIQVILTPLSIDGTAETQAVSLIAASTALSMSNIPWNGPIGGAVIGRKDGNLILNPTDEMLKEGDLDLVVAGSPEKLVMVEAGSTEIVDTEFVDAMKWGCAELQPVIDLIKKVQSEIGQEKVYPSADADEATDVADAKKKAEAFLASVADTMIFDSVKTGRKERVAMVSAIEEATSAHLLEQGVEEDIVKLALKKVSYLVGAEITKRILEKDQRLDGRTLTEVRPLNIEVDLIPRVHGSAMFMRGDTQVLTTVTLGAPGDIQLLDDMMEDGLKRYMHHYSDAPFTYGETGWMRGPSRRAIGHGALAERAVEPMLPLEASFPYAIRTTSEVLGSNGSSSMASTCASTLSLMAAGVPLIKPVAGIAMGLASDLEGTGKWKVLTDLQDVEDGKGGMDFKIAGTVDGITAVQMDTKTQGLTWDIVEQAFAQSVVARRDILAQMKAVIAEPRAELSEYAPRIVTIQIDPEKIGDIIGPGGKTIKKLTADTGVTIDIEQDGRVLLTSNDADAMAEAVRQIEMITKTVEAGEIYDGEVVRIEDFGAFVSLTPNKDGLVHVSEISWERTDKPSDVLKLGQKVKVKVKEIDNLGRVNLTMKELTEKPEGYVPPPPRPPRTGGDRNGGSRGPRKSFGGR</sequence>
<name>A0A2H0TVN9_9BACT</name>
<dbReference type="NCBIfam" id="NF008805">
    <property type="entry name" value="PRK11824.1"/>
    <property type="match status" value="1"/>
</dbReference>
<feature type="region of interest" description="Disordered" evidence="10">
    <location>
        <begin position="699"/>
        <end position="738"/>
    </location>
</feature>
<dbReference type="GO" id="GO:0004654">
    <property type="term" value="F:polyribonucleotide nucleotidyltransferase activity"/>
    <property type="evidence" value="ECO:0007669"/>
    <property type="project" value="UniProtKB-UniRule"/>
</dbReference>
<dbReference type="Proteomes" id="UP000231530">
    <property type="component" value="Unassembled WGS sequence"/>
</dbReference>
<evidence type="ECO:0000313" key="12">
    <source>
        <dbReference type="EMBL" id="PIR76219.1"/>
    </source>
</evidence>
<dbReference type="PANTHER" id="PTHR11252:SF0">
    <property type="entry name" value="POLYRIBONUCLEOTIDE NUCLEOTIDYLTRANSFERASE 1, MITOCHONDRIAL"/>
    <property type="match status" value="1"/>
</dbReference>
<dbReference type="FunFam" id="2.40.50.140:FF:000023">
    <property type="entry name" value="Polyribonucleotide nucleotidyltransferase"/>
    <property type="match status" value="1"/>
</dbReference>
<dbReference type="PIRSF" id="PIRSF005499">
    <property type="entry name" value="PNPase"/>
    <property type="match status" value="1"/>
</dbReference>
<dbReference type="AlphaFoldDB" id="A0A2H0TVN9"/>
<keyword evidence="5 9" id="KW-0548">Nucleotidyltransferase</keyword>
<evidence type="ECO:0000256" key="1">
    <source>
        <dbReference type="ARBA" id="ARBA00004496"/>
    </source>
</evidence>
<dbReference type="Gene3D" id="3.30.1370.10">
    <property type="entry name" value="K Homology domain, type 1"/>
    <property type="match status" value="1"/>
</dbReference>
<feature type="binding site" evidence="9">
    <location>
        <position position="503"/>
    </location>
    <ligand>
        <name>Mg(2+)</name>
        <dbReference type="ChEBI" id="CHEBI:18420"/>
    </ligand>
</feature>
<dbReference type="InterPro" id="IPR012340">
    <property type="entry name" value="NA-bd_OB-fold"/>
</dbReference>
<organism evidence="12 13">
    <name type="scientific">Candidatus Magasanikbacteria bacterium CG10_big_fil_rev_8_21_14_0_10_42_10</name>
    <dbReference type="NCBI Taxonomy" id="1974649"/>
    <lineage>
        <taxon>Bacteria</taxon>
        <taxon>Candidatus Magasanikiibacteriota</taxon>
    </lineage>
</organism>
<proteinExistence type="inferred from homology"/>
<dbReference type="GO" id="GO:0003723">
    <property type="term" value="F:RNA binding"/>
    <property type="evidence" value="ECO:0007669"/>
    <property type="project" value="UniProtKB-UniRule"/>
</dbReference>
<keyword evidence="8 9" id="KW-0694">RNA-binding</keyword>
<dbReference type="InterPro" id="IPR036345">
    <property type="entry name" value="ExoRNase_PH_dom2_sf"/>
</dbReference>
<keyword evidence="7 9" id="KW-0460">Magnesium</keyword>
<dbReference type="Pfam" id="PF03725">
    <property type="entry name" value="RNase_PH_C"/>
    <property type="match status" value="1"/>
</dbReference>
<dbReference type="PROSITE" id="PS50126">
    <property type="entry name" value="S1"/>
    <property type="match status" value="1"/>
</dbReference>
<dbReference type="CDD" id="cd04472">
    <property type="entry name" value="S1_PNPase"/>
    <property type="match status" value="1"/>
</dbReference>
<comment type="subcellular location">
    <subcellularLocation>
        <location evidence="1 9">Cytoplasm</location>
    </subcellularLocation>
</comment>
<dbReference type="Pfam" id="PF00575">
    <property type="entry name" value="S1"/>
    <property type="match status" value="1"/>
</dbReference>
<dbReference type="InterPro" id="IPR001247">
    <property type="entry name" value="ExoRNase_PH_dom1"/>
</dbReference>
<dbReference type="InterPro" id="IPR012162">
    <property type="entry name" value="PNPase"/>
</dbReference>
<dbReference type="FunFam" id="3.30.1370.10:FF:000001">
    <property type="entry name" value="Polyribonucleotide nucleotidyltransferase"/>
    <property type="match status" value="1"/>
</dbReference>
<dbReference type="InterPro" id="IPR003029">
    <property type="entry name" value="S1_domain"/>
</dbReference>
<keyword evidence="3 9" id="KW-0963">Cytoplasm</keyword>
<evidence type="ECO:0000256" key="3">
    <source>
        <dbReference type="ARBA" id="ARBA00022490"/>
    </source>
</evidence>
<dbReference type="HAMAP" id="MF_01595">
    <property type="entry name" value="PNPase"/>
    <property type="match status" value="1"/>
</dbReference>
<dbReference type="Gene3D" id="2.40.50.140">
    <property type="entry name" value="Nucleic acid-binding proteins"/>
    <property type="match status" value="1"/>
</dbReference>
<dbReference type="PANTHER" id="PTHR11252">
    <property type="entry name" value="POLYRIBONUCLEOTIDE NUCLEOTIDYLTRANSFERASE"/>
    <property type="match status" value="1"/>
</dbReference>
<dbReference type="InterPro" id="IPR015847">
    <property type="entry name" value="ExoRNase_PH_dom2"/>
</dbReference>
<dbReference type="Gene3D" id="3.30.230.70">
    <property type="entry name" value="GHMP Kinase, N-terminal domain"/>
    <property type="match status" value="2"/>
</dbReference>
<feature type="binding site" evidence="9">
    <location>
        <position position="497"/>
    </location>
    <ligand>
        <name>Mg(2+)</name>
        <dbReference type="ChEBI" id="CHEBI:18420"/>
    </ligand>
</feature>
<evidence type="ECO:0000256" key="8">
    <source>
        <dbReference type="ARBA" id="ARBA00022884"/>
    </source>
</evidence>
<evidence type="ECO:0000256" key="2">
    <source>
        <dbReference type="ARBA" id="ARBA00007404"/>
    </source>
</evidence>
<dbReference type="Pfam" id="PF01138">
    <property type="entry name" value="RNase_PH"/>
    <property type="match status" value="2"/>
</dbReference>
<dbReference type="GO" id="GO:0006402">
    <property type="term" value="P:mRNA catabolic process"/>
    <property type="evidence" value="ECO:0007669"/>
    <property type="project" value="UniProtKB-UniRule"/>
</dbReference>
<dbReference type="SUPFAM" id="SSF55666">
    <property type="entry name" value="Ribonuclease PH domain 2-like"/>
    <property type="match status" value="2"/>
</dbReference>
<evidence type="ECO:0000256" key="6">
    <source>
        <dbReference type="ARBA" id="ARBA00022723"/>
    </source>
</evidence>
<dbReference type="SMART" id="SM00316">
    <property type="entry name" value="S1"/>
    <property type="match status" value="1"/>
</dbReference>
<dbReference type="EC" id="2.7.7.8" evidence="9"/>
<comment type="catalytic activity">
    <reaction evidence="9">
        <text>RNA(n+1) + phosphate = RNA(n) + a ribonucleoside 5'-diphosphate</text>
        <dbReference type="Rhea" id="RHEA:22096"/>
        <dbReference type="Rhea" id="RHEA-COMP:14527"/>
        <dbReference type="Rhea" id="RHEA-COMP:17342"/>
        <dbReference type="ChEBI" id="CHEBI:43474"/>
        <dbReference type="ChEBI" id="CHEBI:57930"/>
        <dbReference type="ChEBI" id="CHEBI:140395"/>
        <dbReference type="EC" id="2.7.7.8"/>
    </reaction>
</comment>
<dbReference type="InterPro" id="IPR027408">
    <property type="entry name" value="PNPase/RNase_PH_dom_sf"/>
</dbReference>
<dbReference type="GO" id="GO:0005829">
    <property type="term" value="C:cytosol"/>
    <property type="evidence" value="ECO:0007669"/>
    <property type="project" value="TreeGrafter"/>
</dbReference>
<dbReference type="SUPFAM" id="SSF54791">
    <property type="entry name" value="Eukaryotic type KH-domain (KH-domain type I)"/>
    <property type="match status" value="1"/>
</dbReference>
<dbReference type="CDD" id="cd11364">
    <property type="entry name" value="RNase_PH_PNPase_2"/>
    <property type="match status" value="1"/>
</dbReference>
<dbReference type="NCBIfam" id="TIGR03591">
    <property type="entry name" value="polynuc_phos"/>
    <property type="match status" value="1"/>
</dbReference>
<dbReference type="InterPro" id="IPR004087">
    <property type="entry name" value="KH_dom"/>
</dbReference>
<dbReference type="InterPro" id="IPR020568">
    <property type="entry name" value="Ribosomal_Su5_D2-typ_SF"/>
</dbReference>
<dbReference type="Pfam" id="PF00013">
    <property type="entry name" value="KH_1"/>
    <property type="match status" value="1"/>
</dbReference>
<dbReference type="InterPro" id="IPR004088">
    <property type="entry name" value="KH_dom_type_1"/>
</dbReference>
<keyword evidence="4 9" id="KW-0808">Transferase</keyword>
<dbReference type="GO" id="GO:0006396">
    <property type="term" value="P:RNA processing"/>
    <property type="evidence" value="ECO:0007669"/>
    <property type="project" value="InterPro"/>
</dbReference>
<dbReference type="SUPFAM" id="SSF54211">
    <property type="entry name" value="Ribosomal protein S5 domain 2-like"/>
    <property type="match status" value="2"/>
</dbReference>
<dbReference type="GO" id="GO:0000175">
    <property type="term" value="F:3'-5'-RNA exonuclease activity"/>
    <property type="evidence" value="ECO:0007669"/>
    <property type="project" value="TreeGrafter"/>
</dbReference>
<evidence type="ECO:0000256" key="4">
    <source>
        <dbReference type="ARBA" id="ARBA00022679"/>
    </source>
</evidence>
<dbReference type="PROSITE" id="PS50084">
    <property type="entry name" value="KH_TYPE_1"/>
    <property type="match status" value="1"/>
</dbReference>
<protein>
    <recommendedName>
        <fullName evidence="9">Polyribonucleotide nucleotidyltransferase</fullName>
        <ecNumber evidence="9">2.7.7.8</ecNumber>
    </recommendedName>
    <alternativeName>
        <fullName evidence="9">Polynucleotide phosphorylase</fullName>
        <shortName evidence="9">PNPase</shortName>
    </alternativeName>
</protein>
<comment type="similarity">
    <text evidence="2 9">Belongs to the polyribonucleotide nucleotidyltransferase family.</text>
</comment>
<dbReference type="EMBL" id="PFBY01000036">
    <property type="protein sequence ID" value="PIR76219.1"/>
    <property type="molecule type" value="Genomic_DNA"/>
</dbReference>
<gene>
    <name evidence="9 12" type="primary">pnp</name>
    <name evidence="12" type="ORF">COU32_03035</name>
</gene>
<dbReference type="InterPro" id="IPR036456">
    <property type="entry name" value="PNPase_PH_RNA-bd_sf"/>
</dbReference>
<dbReference type="InterPro" id="IPR036612">
    <property type="entry name" value="KH_dom_type_1_sf"/>
</dbReference>
<comment type="cofactor">
    <cofactor evidence="9">
        <name>Mg(2+)</name>
        <dbReference type="ChEBI" id="CHEBI:18420"/>
    </cofactor>
</comment>
<feature type="domain" description="S1 motif" evidence="11">
    <location>
        <begin position="633"/>
        <end position="701"/>
    </location>
</feature>
<evidence type="ECO:0000256" key="5">
    <source>
        <dbReference type="ARBA" id="ARBA00022695"/>
    </source>
</evidence>
<dbReference type="SMART" id="SM00322">
    <property type="entry name" value="KH"/>
    <property type="match status" value="1"/>
</dbReference>
<dbReference type="SUPFAM" id="SSF46915">
    <property type="entry name" value="Polynucleotide phosphorylase/guanosine pentaphosphate synthase (PNPase/GPSI), domain 3"/>
    <property type="match status" value="1"/>
</dbReference>
<dbReference type="CDD" id="cd02393">
    <property type="entry name" value="KH-I_PNPase"/>
    <property type="match status" value="1"/>
</dbReference>